<organism evidence="1 2">
    <name type="scientific">Streptomyces flavochromogenes</name>
    <dbReference type="NCBI Taxonomy" id="68199"/>
    <lineage>
        <taxon>Bacteria</taxon>
        <taxon>Bacillati</taxon>
        <taxon>Actinomycetota</taxon>
        <taxon>Actinomycetes</taxon>
        <taxon>Kitasatosporales</taxon>
        <taxon>Streptomycetaceae</taxon>
        <taxon>Streptomyces</taxon>
    </lineage>
</organism>
<dbReference type="InterPro" id="IPR016035">
    <property type="entry name" value="Acyl_Trfase/lysoPLipase"/>
</dbReference>
<dbReference type="Proteomes" id="UP001602370">
    <property type="component" value="Unassembled WGS sequence"/>
</dbReference>
<evidence type="ECO:0008006" key="3">
    <source>
        <dbReference type="Google" id="ProtNLM"/>
    </source>
</evidence>
<reference evidence="1 2" key="1">
    <citation type="submission" date="2024-10" db="EMBL/GenBank/DDBJ databases">
        <title>The Natural Products Discovery Center: Release of the First 8490 Sequenced Strains for Exploring Actinobacteria Biosynthetic Diversity.</title>
        <authorList>
            <person name="Kalkreuter E."/>
            <person name="Kautsar S.A."/>
            <person name="Yang D."/>
            <person name="Bader C.D."/>
            <person name="Teijaro C.N."/>
            <person name="Fluegel L."/>
            <person name="Davis C.M."/>
            <person name="Simpson J.R."/>
            <person name="Lauterbach L."/>
            <person name="Steele A.D."/>
            <person name="Gui C."/>
            <person name="Meng S."/>
            <person name="Li G."/>
            <person name="Viehrig K."/>
            <person name="Ye F."/>
            <person name="Su P."/>
            <person name="Kiefer A.F."/>
            <person name="Nichols A."/>
            <person name="Cepeda A.J."/>
            <person name="Yan W."/>
            <person name="Fan B."/>
            <person name="Jiang Y."/>
            <person name="Adhikari A."/>
            <person name="Zheng C.-J."/>
            <person name="Schuster L."/>
            <person name="Cowan T.M."/>
            <person name="Smanski M.J."/>
            <person name="Chevrette M.G."/>
            <person name="De Carvalho L.P.S."/>
            <person name="Shen B."/>
        </authorList>
    </citation>
    <scope>NUCLEOTIDE SEQUENCE [LARGE SCALE GENOMIC DNA]</scope>
    <source>
        <strain evidence="1 2">NPDC012605</strain>
    </source>
</reference>
<protein>
    <recommendedName>
        <fullName evidence="3">ACP S-malonyltransferase</fullName>
    </recommendedName>
</protein>
<dbReference type="InterPro" id="IPR001227">
    <property type="entry name" value="Ac_transferase_dom_sf"/>
</dbReference>
<dbReference type="EMBL" id="JBIBDZ010000003">
    <property type="protein sequence ID" value="MFF5919615.1"/>
    <property type="molecule type" value="Genomic_DNA"/>
</dbReference>
<proteinExistence type="predicted"/>
<accession>A0ABW6XQ68</accession>
<evidence type="ECO:0000313" key="2">
    <source>
        <dbReference type="Proteomes" id="UP001602370"/>
    </source>
</evidence>
<keyword evidence="2" id="KW-1185">Reference proteome</keyword>
<dbReference type="RefSeq" id="WP_030318160.1">
    <property type="nucleotide sequence ID" value="NZ_JBIBDZ010000003.1"/>
</dbReference>
<dbReference type="Gene3D" id="3.30.70.250">
    <property type="entry name" value="Malonyl-CoA ACP transacylase, ACP-binding"/>
    <property type="match status" value="1"/>
</dbReference>
<evidence type="ECO:0000313" key="1">
    <source>
        <dbReference type="EMBL" id="MFF5919615.1"/>
    </source>
</evidence>
<gene>
    <name evidence="1" type="ORF">ACFY8C_14835</name>
</gene>
<dbReference type="Gene3D" id="3.40.366.10">
    <property type="entry name" value="Malonyl-Coenzyme A Acyl Carrier Protein, domain 2"/>
    <property type="match status" value="1"/>
</dbReference>
<dbReference type="SUPFAM" id="SSF52151">
    <property type="entry name" value="FabD/lysophospholipase-like"/>
    <property type="match status" value="1"/>
</dbReference>
<name>A0ABW6XQ68_9ACTN</name>
<sequence length="298" mass="31473">MSSDRALVFPGLVPLTRGELTAVLETRDTLLELAEGTSGFAARDLDVTDGHAQLSSTVHESLLAVALLRRVAAEGRRWAAYGGMSAGCIPSLLAAGVITEETCFRLIRDINETQIAAKAARPNGITLALLPSSEGDAERLVEVLATADDKPWLSVDLGAGLIALAFRGDDAAALTRRLGALGTAVLDRIDRAEHCPWALPGPDVFAELLAGADFRPATAAVVSPLTGKRVDDTPEAYRRMLTEQWFDTASLPRLVDGLCAVDSVTAVDLVGPAKSVYVPRVRAMTAGRADHRLLTIAG</sequence>
<comment type="caution">
    <text evidence="1">The sequence shown here is derived from an EMBL/GenBank/DDBJ whole genome shotgun (WGS) entry which is preliminary data.</text>
</comment>